<dbReference type="Gene3D" id="1.10.760.10">
    <property type="entry name" value="Cytochrome c-like domain"/>
    <property type="match status" value="1"/>
</dbReference>
<comment type="subcellular location">
    <subcellularLocation>
        <location evidence="1">Membrane</location>
    </subcellularLocation>
</comment>
<evidence type="ECO:0000256" key="9">
    <source>
        <dbReference type="SAM" id="Phobius"/>
    </source>
</evidence>
<dbReference type="GO" id="GO:0009055">
    <property type="term" value="F:electron transfer activity"/>
    <property type="evidence" value="ECO:0007669"/>
    <property type="project" value="InterPro"/>
</dbReference>
<keyword evidence="4 8" id="KW-0479">Metal-binding</keyword>
<dbReference type="PRINTS" id="PR00603">
    <property type="entry name" value="CYTOCHROMEC1"/>
</dbReference>
<feature type="binding site" description="covalent" evidence="8">
    <location>
        <position position="58"/>
    </location>
    <ligand>
        <name>heme c</name>
        <dbReference type="ChEBI" id="CHEBI:61717"/>
    </ligand>
</feature>
<keyword evidence="7 9" id="KW-0472">Membrane</keyword>
<dbReference type="InterPro" id="IPR002326">
    <property type="entry name" value="Cyt_c1"/>
</dbReference>
<evidence type="ECO:0000256" key="7">
    <source>
        <dbReference type="ARBA" id="ARBA00023136"/>
    </source>
</evidence>
<dbReference type="EMBL" id="MUZR01000058">
    <property type="protein sequence ID" value="OOC09191.1"/>
    <property type="molecule type" value="Genomic_DNA"/>
</dbReference>
<proteinExistence type="predicted"/>
<dbReference type="OrthoDB" id="9798864at2"/>
<comment type="cofactor">
    <cofactor evidence="8">
        <name>heme c</name>
        <dbReference type="ChEBI" id="CHEBI:61717"/>
    </cofactor>
    <text evidence="8">Binds 1 heme c group covalently per subunit.</text>
</comment>
<evidence type="ECO:0000256" key="3">
    <source>
        <dbReference type="ARBA" id="ARBA00022692"/>
    </source>
</evidence>
<name>A0A1V2ZW29_9GAMM</name>
<feature type="binding site" description="covalent" evidence="8">
    <location>
        <position position="57"/>
    </location>
    <ligand>
        <name>heme c</name>
        <dbReference type="ChEBI" id="CHEBI:61717"/>
    </ligand>
</feature>
<keyword evidence="10" id="KW-0732">Signal</keyword>
<organism evidence="12 13">
    <name type="scientific">Thioalkalivibrio halophilus</name>
    <dbReference type="NCBI Taxonomy" id="252474"/>
    <lineage>
        <taxon>Bacteria</taxon>
        <taxon>Pseudomonadati</taxon>
        <taxon>Pseudomonadota</taxon>
        <taxon>Gammaproteobacteria</taxon>
        <taxon>Chromatiales</taxon>
        <taxon>Ectothiorhodospiraceae</taxon>
        <taxon>Thioalkalivibrio</taxon>
    </lineage>
</organism>
<evidence type="ECO:0000256" key="1">
    <source>
        <dbReference type="ARBA" id="ARBA00004370"/>
    </source>
</evidence>
<dbReference type="InterPro" id="IPR036909">
    <property type="entry name" value="Cyt_c-like_dom_sf"/>
</dbReference>
<dbReference type="GO" id="GO:0046872">
    <property type="term" value="F:metal ion binding"/>
    <property type="evidence" value="ECO:0007669"/>
    <property type="project" value="UniProtKB-KW"/>
</dbReference>
<evidence type="ECO:0000313" key="12">
    <source>
        <dbReference type="EMBL" id="OOC09191.1"/>
    </source>
</evidence>
<comment type="caution">
    <text evidence="12">The sequence shown here is derived from an EMBL/GenBank/DDBJ whole genome shotgun (WGS) entry which is preliminary data.</text>
</comment>
<evidence type="ECO:0000259" key="11">
    <source>
        <dbReference type="PROSITE" id="PS51007"/>
    </source>
</evidence>
<evidence type="ECO:0000256" key="6">
    <source>
        <dbReference type="ARBA" id="ARBA00023004"/>
    </source>
</evidence>
<feature type="signal peptide" evidence="10">
    <location>
        <begin position="1"/>
        <end position="23"/>
    </location>
</feature>
<evidence type="ECO:0000256" key="5">
    <source>
        <dbReference type="ARBA" id="ARBA00022989"/>
    </source>
</evidence>
<keyword evidence="2 8" id="KW-0349">Heme</keyword>
<feature type="transmembrane region" description="Helical" evidence="9">
    <location>
        <begin position="220"/>
        <end position="238"/>
    </location>
</feature>
<gene>
    <name evidence="12" type="ORF">B1A74_12360</name>
</gene>
<dbReference type="Gene3D" id="1.20.5.100">
    <property type="entry name" value="Cytochrome c1, transmembrane anchor, C-terminal"/>
    <property type="match status" value="1"/>
</dbReference>
<sequence length="247" mass="27868">MKKLIAATFVGLAALLTMPAASAAGYDGDLMSANVDVSNQNALQRGARLFADNCMGCHSTKYERYNRVGKGIGLTEEHMEEHFVFVTDEEGDPVGVGSLMEIAMEDDYAEEAFGVVPPDLTLTARIHGEDWLYTFLKSFYRDESRPLGANNAVFDNVGMPHVLWHKQGWQELVEDEDGNERLELVESGSMSPTEYDRAVRDIVTYLSYIGEPVQLERQRIGVFVMIFLAFFTVLAYFLKKEYWKDVH</sequence>
<protein>
    <submittedName>
        <fullName evidence="12">Cytochrome c1</fullName>
    </submittedName>
</protein>
<evidence type="ECO:0000256" key="10">
    <source>
        <dbReference type="SAM" id="SignalP"/>
    </source>
</evidence>
<dbReference type="GO" id="GO:0020037">
    <property type="term" value="F:heme binding"/>
    <property type="evidence" value="ECO:0007669"/>
    <property type="project" value="InterPro"/>
</dbReference>
<reference evidence="12 13" key="1">
    <citation type="submission" date="2017-02" db="EMBL/GenBank/DDBJ databases">
        <title>Genomic diversity within the haloalkaliphilic genus Thioalkalivibrio.</title>
        <authorList>
            <person name="Ahn A.-C."/>
            <person name="Meier-Kolthoff J."/>
            <person name="Overmars L."/>
            <person name="Richter M."/>
            <person name="Woyke T."/>
            <person name="Sorokin D.Y."/>
            <person name="Muyzer G."/>
        </authorList>
    </citation>
    <scope>NUCLEOTIDE SEQUENCE [LARGE SCALE GENOMIC DNA]</scope>
    <source>
        <strain evidence="12 13">HL17</strain>
    </source>
</reference>
<keyword evidence="3 9" id="KW-0812">Transmembrane</keyword>
<dbReference type="SUPFAM" id="SSF46626">
    <property type="entry name" value="Cytochrome c"/>
    <property type="match status" value="1"/>
</dbReference>
<feature type="chain" id="PRO_5013115806" evidence="10">
    <location>
        <begin position="24"/>
        <end position="247"/>
    </location>
</feature>
<evidence type="ECO:0000256" key="8">
    <source>
        <dbReference type="PIRSR" id="PIRSR602326-1"/>
    </source>
</evidence>
<dbReference type="STRING" id="252474.B1A74_12360"/>
<dbReference type="Pfam" id="PF02167">
    <property type="entry name" value="Cytochrom_C1"/>
    <property type="match status" value="1"/>
</dbReference>
<dbReference type="PANTHER" id="PTHR10266:SF3">
    <property type="entry name" value="CYTOCHROME C1, HEME PROTEIN, MITOCHONDRIAL"/>
    <property type="match status" value="1"/>
</dbReference>
<dbReference type="AlphaFoldDB" id="A0A1V2ZW29"/>
<evidence type="ECO:0000313" key="13">
    <source>
        <dbReference type="Proteomes" id="UP000189177"/>
    </source>
</evidence>
<feature type="domain" description="Cytochrome c" evidence="11">
    <location>
        <begin position="41"/>
        <end position="210"/>
    </location>
</feature>
<dbReference type="Proteomes" id="UP000189177">
    <property type="component" value="Unassembled WGS sequence"/>
</dbReference>
<feature type="binding site" description="covalent" evidence="8">
    <location>
        <position position="54"/>
    </location>
    <ligand>
        <name>heme c</name>
        <dbReference type="ChEBI" id="CHEBI:61717"/>
    </ligand>
</feature>
<dbReference type="RefSeq" id="WP_077244799.1">
    <property type="nucleotide sequence ID" value="NZ_MUZR01000058.1"/>
</dbReference>
<keyword evidence="6 8" id="KW-0408">Iron</keyword>
<dbReference type="GO" id="GO:0016020">
    <property type="term" value="C:membrane"/>
    <property type="evidence" value="ECO:0007669"/>
    <property type="project" value="UniProtKB-SubCell"/>
</dbReference>
<dbReference type="InterPro" id="IPR009056">
    <property type="entry name" value="Cyt_c-like_dom"/>
</dbReference>
<accession>A0A1V2ZW29</accession>
<keyword evidence="5 9" id="KW-1133">Transmembrane helix</keyword>
<dbReference type="PROSITE" id="PS51007">
    <property type="entry name" value="CYTC"/>
    <property type="match status" value="1"/>
</dbReference>
<keyword evidence="13" id="KW-1185">Reference proteome</keyword>
<dbReference type="PANTHER" id="PTHR10266">
    <property type="entry name" value="CYTOCHROME C1"/>
    <property type="match status" value="1"/>
</dbReference>
<evidence type="ECO:0000256" key="4">
    <source>
        <dbReference type="ARBA" id="ARBA00022723"/>
    </source>
</evidence>
<evidence type="ECO:0000256" key="2">
    <source>
        <dbReference type="ARBA" id="ARBA00022617"/>
    </source>
</evidence>